<evidence type="ECO:0000313" key="3">
    <source>
        <dbReference type="Proteomes" id="UP001218218"/>
    </source>
</evidence>
<sequence>MAPQLASNNPNLYGEGAPFGDPFQGAPAPVGGPVYHEAHLLGHGPPPSLAPLHPQFVISEERTQMDQVLEMMQTLLSDTAELKERISSVEGALFERLQPSIPVRATGIVAQRGGRLTRSKRGAFAATRPPANHGAAPSLEDSDSDTSQPTTTDASTDTDHDPGSVDDDGVTFQVLDISPSEKRALQSYVTKTFRRVCHVAGRHWPDPDVVRTNAVTQEVYQTPVFSVHVTDHRNRDLVNVVAHKARSELQNRDAWPQKLKRPPGTPEPTFDLAYLRDRAKESFRNLKQKETQNIEAAIQGDVNRKSEQLAKVANAFAADHHLDPDFLADLIHEQYLSDEVSGPEDEAVETGDAWKVRLAAAANLPLDPAAQKKMEMLELLVPAWRSEAYSHLIHDLENFRLDGTSPIQELNLKYVRVGLDRSSDHIPRYAPYDFGISMEWWKENNVPANKTVLKGWNKWPQPDDSGLILERDATGVIVGASYA</sequence>
<protein>
    <submittedName>
        <fullName evidence="2">Uncharacterized protein</fullName>
    </submittedName>
</protein>
<dbReference type="EMBL" id="JARIHO010000156">
    <property type="protein sequence ID" value="KAJ7300683.1"/>
    <property type="molecule type" value="Genomic_DNA"/>
</dbReference>
<feature type="compositionally biased region" description="Low complexity" evidence="1">
    <location>
        <begin position="145"/>
        <end position="155"/>
    </location>
</feature>
<proteinExistence type="predicted"/>
<dbReference type="Proteomes" id="UP001218218">
    <property type="component" value="Unassembled WGS sequence"/>
</dbReference>
<dbReference type="AlphaFoldDB" id="A0AAD6YWQ7"/>
<comment type="caution">
    <text evidence="2">The sequence shown here is derived from an EMBL/GenBank/DDBJ whole genome shotgun (WGS) entry which is preliminary data.</text>
</comment>
<organism evidence="2 3">
    <name type="scientific">Mycena albidolilacea</name>
    <dbReference type="NCBI Taxonomy" id="1033008"/>
    <lineage>
        <taxon>Eukaryota</taxon>
        <taxon>Fungi</taxon>
        <taxon>Dikarya</taxon>
        <taxon>Basidiomycota</taxon>
        <taxon>Agaricomycotina</taxon>
        <taxon>Agaricomycetes</taxon>
        <taxon>Agaricomycetidae</taxon>
        <taxon>Agaricales</taxon>
        <taxon>Marasmiineae</taxon>
        <taxon>Mycenaceae</taxon>
        <taxon>Mycena</taxon>
    </lineage>
</organism>
<name>A0AAD6YWQ7_9AGAR</name>
<evidence type="ECO:0000313" key="2">
    <source>
        <dbReference type="EMBL" id="KAJ7300683.1"/>
    </source>
</evidence>
<keyword evidence="3" id="KW-1185">Reference proteome</keyword>
<reference evidence="2" key="1">
    <citation type="submission" date="2023-03" db="EMBL/GenBank/DDBJ databases">
        <title>Massive genome expansion in bonnet fungi (Mycena s.s.) driven by repeated elements and novel gene families across ecological guilds.</title>
        <authorList>
            <consortium name="Lawrence Berkeley National Laboratory"/>
            <person name="Harder C.B."/>
            <person name="Miyauchi S."/>
            <person name="Viragh M."/>
            <person name="Kuo A."/>
            <person name="Thoen E."/>
            <person name="Andreopoulos B."/>
            <person name="Lu D."/>
            <person name="Skrede I."/>
            <person name="Drula E."/>
            <person name="Henrissat B."/>
            <person name="Morin E."/>
            <person name="Kohler A."/>
            <person name="Barry K."/>
            <person name="LaButti K."/>
            <person name="Morin E."/>
            <person name="Salamov A."/>
            <person name="Lipzen A."/>
            <person name="Mereny Z."/>
            <person name="Hegedus B."/>
            <person name="Baldrian P."/>
            <person name="Stursova M."/>
            <person name="Weitz H."/>
            <person name="Taylor A."/>
            <person name="Grigoriev I.V."/>
            <person name="Nagy L.G."/>
            <person name="Martin F."/>
            <person name="Kauserud H."/>
        </authorList>
    </citation>
    <scope>NUCLEOTIDE SEQUENCE</scope>
    <source>
        <strain evidence="2">CBHHK002</strain>
    </source>
</reference>
<feature type="region of interest" description="Disordered" evidence="1">
    <location>
        <begin position="112"/>
        <end position="170"/>
    </location>
</feature>
<gene>
    <name evidence="2" type="ORF">DFH08DRAFT_946357</name>
</gene>
<evidence type="ECO:0000256" key="1">
    <source>
        <dbReference type="SAM" id="MobiDB-lite"/>
    </source>
</evidence>
<accession>A0AAD6YWQ7</accession>
<feature type="region of interest" description="Disordered" evidence="1">
    <location>
        <begin position="1"/>
        <end position="25"/>
    </location>
</feature>
<feature type="compositionally biased region" description="Polar residues" evidence="1">
    <location>
        <begin position="1"/>
        <end position="11"/>
    </location>
</feature>